<dbReference type="PATRIC" id="fig|1391653.3.peg.988"/>
<protein>
    <recommendedName>
        <fullName evidence="7">Bifunctional uridylyltransferase/uridylyl-removing enzyme</fullName>
        <shortName evidence="7">UTase/UR</shortName>
    </recommendedName>
    <alternativeName>
        <fullName evidence="7">Bifunctional [protein-PII] modification enzyme</fullName>
    </alternativeName>
    <alternativeName>
        <fullName evidence="7">Bifunctional nitrogen sensor protein</fullName>
    </alternativeName>
    <domain>
        <recommendedName>
            <fullName evidence="7">[Protein-PII] uridylyltransferase</fullName>
            <shortName evidence="7">PII uridylyltransferase</shortName>
            <shortName evidence="7">UTase</shortName>
            <ecNumber evidence="7">2.7.7.59</ecNumber>
        </recommendedName>
    </domain>
    <domain>
        <recommendedName>
            <fullName evidence="7">[Protein-PII]-UMP uridylyl-removing enzyme</fullName>
            <shortName evidence="7">UR</shortName>
            <ecNumber evidence="7">3.1.4.-</ecNumber>
        </recommendedName>
    </domain>
</protein>
<dbReference type="NCBIfam" id="TIGR01693">
    <property type="entry name" value="UTase_glnD"/>
    <property type="match status" value="1"/>
</dbReference>
<dbReference type="InterPro" id="IPR003607">
    <property type="entry name" value="HD/PDEase_dom"/>
</dbReference>
<organism evidence="10 11">
    <name type="scientific">Vulgatibacter incomptus</name>
    <dbReference type="NCBI Taxonomy" id="1391653"/>
    <lineage>
        <taxon>Bacteria</taxon>
        <taxon>Pseudomonadati</taxon>
        <taxon>Myxococcota</taxon>
        <taxon>Myxococcia</taxon>
        <taxon>Myxococcales</taxon>
        <taxon>Cystobacterineae</taxon>
        <taxon>Vulgatibacteraceae</taxon>
        <taxon>Vulgatibacter</taxon>
    </lineage>
</organism>
<comment type="catalytic activity">
    <reaction evidence="7">
        <text>[protein-PII]-L-tyrosine + UTP = [protein-PII]-uridylyl-L-tyrosine + diphosphate</text>
        <dbReference type="Rhea" id="RHEA:13673"/>
        <dbReference type="Rhea" id="RHEA-COMP:12147"/>
        <dbReference type="Rhea" id="RHEA-COMP:12148"/>
        <dbReference type="ChEBI" id="CHEBI:33019"/>
        <dbReference type="ChEBI" id="CHEBI:46398"/>
        <dbReference type="ChEBI" id="CHEBI:46858"/>
        <dbReference type="ChEBI" id="CHEBI:90602"/>
        <dbReference type="EC" id="2.7.7.59"/>
    </reaction>
</comment>
<comment type="caution">
    <text evidence="7">Lacks conserved residue(s) required for the propagation of feature annotation.</text>
</comment>
<dbReference type="Gene3D" id="1.10.3090.10">
    <property type="entry name" value="cca-adding enzyme, domain 2"/>
    <property type="match status" value="1"/>
</dbReference>
<dbReference type="KEGG" id="vin:AKJ08_0965"/>
<comment type="catalytic activity">
    <reaction evidence="7">
        <text>[protein-PII]-uridylyl-L-tyrosine + H2O = [protein-PII]-L-tyrosine + UMP + H(+)</text>
        <dbReference type="Rhea" id="RHEA:48600"/>
        <dbReference type="Rhea" id="RHEA-COMP:12147"/>
        <dbReference type="Rhea" id="RHEA-COMP:12148"/>
        <dbReference type="ChEBI" id="CHEBI:15377"/>
        <dbReference type="ChEBI" id="CHEBI:15378"/>
        <dbReference type="ChEBI" id="CHEBI:46858"/>
        <dbReference type="ChEBI" id="CHEBI:57865"/>
        <dbReference type="ChEBI" id="CHEBI:90602"/>
    </reaction>
</comment>
<keyword evidence="5 7" id="KW-0460">Magnesium</keyword>
<dbReference type="SUPFAM" id="SSF55021">
    <property type="entry name" value="ACT-like"/>
    <property type="match status" value="2"/>
</dbReference>
<comment type="cofactor">
    <cofactor evidence="7">
        <name>Mg(2+)</name>
        <dbReference type="ChEBI" id="CHEBI:18420"/>
    </cofactor>
</comment>
<dbReference type="CDD" id="cd04899">
    <property type="entry name" value="ACT_ACR-UUR-like_2"/>
    <property type="match status" value="1"/>
</dbReference>
<dbReference type="EMBL" id="CP012332">
    <property type="protein sequence ID" value="AKU90578.1"/>
    <property type="molecule type" value="Genomic_DNA"/>
</dbReference>
<comment type="domain">
    <text evidence="7">Has four distinct domains: an N-terminal nucleotidyltransferase (NT) domain responsible for UTase activity, a central HD domain that encodes UR activity, and two C-terminal ACT domains that seem to have a role in glutamine sensing.</text>
</comment>
<reference evidence="10 11" key="1">
    <citation type="submission" date="2015-08" db="EMBL/GenBank/DDBJ databases">
        <authorList>
            <person name="Babu N.S."/>
            <person name="Beckwith C.J."/>
            <person name="Beseler K.G."/>
            <person name="Brison A."/>
            <person name="Carone J.V."/>
            <person name="Caskin T.P."/>
            <person name="Diamond M."/>
            <person name="Durham M.E."/>
            <person name="Foxe J.M."/>
            <person name="Go M."/>
            <person name="Henderson B.A."/>
            <person name="Jones I.B."/>
            <person name="McGettigan J.A."/>
            <person name="Micheletti S.J."/>
            <person name="Nasrallah M.E."/>
            <person name="Ortiz D."/>
            <person name="Piller C.R."/>
            <person name="Privatt S.R."/>
            <person name="Schneider S.L."/>
            <person name="Sharp S."/>
            <person name="Smith T.C."/>
            <person name="Stanton J.D."/>
            <person name="Ullery H.E."/>
            <person name="Wilson R.J."/>
            <person name="Serrano M.G."/>
            <person name="Buck G."/>
            <person name="Lee V."/>
            <person name="Wang Y."/>
            <person name="Carvalho R."/>
            <person name="Voegtly L."/>
            <person name="Shi R."/>
            <person name="Duckworth R."/>
            <person name="Johnson A."/>
            <person name="Loviza R."/>
            <person name="Walstead R."/>
            <person name="Shah Z."/>
            <person name="Kiflezghi M."/>
            <person name="Wade K."/>
            <person name="Ball S.L."/>
            <person name="Bradley K.W."/>
            <person name="Asai D.J."/>
            <person name="Bowman C.A."/>
            <person name="Russell D.A."/>
            <person name="Pope W.H."/>
            <person name="Jacobs-Sera D."/>
            <person name="Hendrix R.W."/>
            <person name="Hatfull G.F."/>
        </authorList>
    </citation>
    <scope>NUCLEOTIDE SEQUENCE [LARGE SCALE GENOMIC DNA]</scope>
    <source>
        <strain evidence="10 11">DSM 27710</strain>
    </source>
</reference>
<dbReference type="InterPro" id="IPR043519">
    <property type="entry name" value="NT_sf"/>
</dbReference>
<keyword evidence="1 7" id="KW-0808">Transferase</keyword>
<dbReference type="OrthoDB" id="9758038at2"/>
<dbReference type="EC" id="3.1.4.-" evidence="7"/>
<keyword evidence="4 7" id="KW-0378">Hydrolase</keyword>
<evidence type="ECO:0000256" key="2">
    <source>
        <dbReference type="ARBA" id="ARBA00022695"/>
    </source>
</evidence>
<dbReference type="AlphaFoldDB" id="A0A0K1PAL2"/>
<sequence length="871" mass="95447">MTPSLSIGLPDLADPASRAEAFRAYVEAMRGELRERHEAGAKGREIVRATSRLLSKAIAGLFEELHREAGSPEGMALAAVGGFGRMELAPYSDVDLLLVHDGLPEPVVQQVAEPLFRILWDARLEVGASVRTPDECVEAAAADHTVRTALLDCRRLAGDPGTYARFEGRVLRDLPPGQVDALVVAKTAELRRRRERFGGSVHLLEPNVKQSPGALRDLQAALWMARARFKAGGLSDLLSLGVMPQLEVERLKEARDFLWRVRNQLHYLAGRKEDHLTFHWQEQVATALGYRTKEPEGLAVEQFMRDYYLAASAIRRLADELAERCAPASAAPAAPTEWMAGPGLKVWKGKLTFDDPDALARDPSLFVRLFTTSEKLGVDIYGFARDRIRDEAARIDDAIRTDPAVCKALKEALAKLGTGEWLRQMHREGVLGALVPEFGRVTAKHQHDLYHVYTVDVHTVFAMQKLARLRAGELLDEEPELSLAAREIQRPLALSLGVLFHDAGKGMGGSHSEKGAELVRRFCARVGVSPAEADDAEFLVREHLAMSHVSQRRDLSDPELIADFAGRMGGRDRLDMLYVLTFVDTFSVGPGTWTSWKGRLLTELHQKTAAALQGKAVDAGRASAQREALLARDIDAARADAFLARMPRRYFAFADPADALRSMRVLELAAHRGLATAVRDTDQHTTVTLAAADRPGLLASIAGVFTAHRLDILSADVFSTSDGKALDVFVVRGPGGGKVERSRWRRARRDLVRVLGGELSGDDLVRKALEPSGLPPRHVPAVPTKVKVDDRSSRRFTVVDVFAADRRGLLHALTSALRTASLTIAVARIATEGNRAIDSFYVCDAEGRKLQGGVRIAELETLLRSAADAGR</sequence>
<evidence type="ECO:0000256" key="7">
    <source>
        <dbReference type="HAMAP-Rule" id="MF_00277"/>
    </source>
</evidence>
<gene>
    <name evidence="7" type="primary">glnD</name>
    <name evidence="10" type="ORF">AKJ08_0965</name>
</gene>
<dbReference type="SUPFAM" id="SSF81593">
    <property type="entry name" value="Nucleotidyltransferase substrate binding subunit/domain"/>
    <property type="match status" value="1"/>
</dbReference>
<dbReference type="InterPro" id="IPR013546">
    <property type="entry name" value="PII_UdlTrfase/GS_AdlTrfase"/>
</dbReference>
<evidence type="ECO:0000256" key="4">
    <source>
        <dbReference type="ARBA" id="ARBA00022801"/>
    </source>
</evidence>
<proteinExistence type="inferred from homology"/>
<dbReference type="SMART" id="SM00471">
    <property type="entry name" value="HDc"/>
    <property type="match status" value="1"/>
</dbReference>
<dbReference type="PANTHER" id="PTHR47320:SF1">
    <property type="entry name" value="BIFUNCTIONAL URIDYLYLTRANSFERASE_URIDYLYL-REMOVING ENZYME"/>
    <property type="match status" value="1"/>
</dbReference>
<evidence type="ECO:0000259" key="9">
    <source>
        <dbReference type="PROSITE" id="PS51831"/>
    </source>
</evidence>
<dbReference type="Pfam" id="PF01966">
    <property type="entry name" value="HD"/>
    <property type="match status" value="1"/>
</dbReference>
<dbReference type="Gene3D" id="3.30.460.10">
    <property type="entry name" value="Beta Polymerase, domain 2"/>
    <property type="match status" value="1"/>
</dbReference>
<feature type="region of interest" description="Uridylyltransferase" evidence="7">
    <location>
        <begin position="1"/>
        <end position="340"/>
    </location>
</feature>
<keyword evidence="6 7" id="KW-0511">Multifunctional enzyme</keyword>
<dbReference type="SUPFAM" id="SSF81301">
    <property type="entry name" value="Nucleotidyltransferase"/>
    <property type="match status" value="1"/>
</dbReference>
<feature type="domain" description="ACT" evidence="8">
    <location>
        <begin position="798"/>
        <end position="871"/>
    </location>
</feature>
<dbReference type="InterPro" id="IPR006674">
    <property type="entry name" value="HD_domain"/>
</dbReference>
<feature type="domain" description="HD" evidence="9">
    <location>
        <begin position="455"/>
        <end position="577"/>
    </location>
</feature>
<dbReference type="CDD" id="cd05401">
    <property type="entry name" value="NT_GlnE_GlnD_like"/>
    <property type="match status" value="1"/>
</dbReference>
<comment type="similarity">
    <text evidence="7">Belongs to the GlnD family.</text>
</comment>
<evidence type="ECO:0000313" key="11">
    <source>
        <dbReference type="Proteomes" id="UP000055590"/>
    </source>
</evidence>
<dbReference type="EC" id="2.7.7.59" evidence="7"/>
<dbReference type="Pfam" id="PF01842">
    <property type="entry name" value="ACT"/>
    <property type="match status" value="1"/>
</dbReference>
<evidence type="ECO:0000256" key="6">
    <source>
        <dbReference type="ARBA" id="ARBA00023268"/>
    </source>
</evidence>
<dbReference type="GO" id="GO:0008773">
    <property type="term" value="F:[protein-PII] uridylyltransferase activity"/>
    <property type="evidence" value="ECO:0007669"/>
    <property type="project" value="UniProtKB-UniRule"/>
</dbReference>
<dbReference type="InterPro" id="IPR010043">
    <property type="entry name" value="UTase/UR"/>
</dbReference>
<name>A0A0K1PAL2_9BACT</name>
<evidence type="ECO:0000259" key="8">
    <source>
        <dbReference type="PROSITE" id="PS51671"/>
    </source>
</evidence>
<keyword evidence="11" id="KW-1185">Reference proteome</keyword>
<dbReference type="PIRSF" id="PIRSF006288">
    <property type="entry name" value="PII_uridyltransf"/>
    <property type="match status" value="1"/>
</dbReference>
<dbReference type="Gene3D" id="1.20.120.330">
    <property type="entry name" value="Nucleotidyltransferases domain 2"/>
    <property type="match status" value="1"/>
</dbReference>
<comment type="activity regulation">
    <text evidence="7">Uridylyltransferase (UTase) activity is inhibited by glutamine, while glutamine activates uridylyl-removing (UR) activity.</text>
</comment>
<keyword evidence="2 7" id="KW-0548">Nucleotidyltransferase</keyword>
<feature type="domain" description="ACT" evidence="8">
    <location>
        <begin position="686"/>
        <end position="762"/>
    </location>
</feature>
<dbReference type="InterPro" id="IPR045865">
    <property type="entry name" value="ACT-like_dom_sf"/>
</dbReference>
<dbReference type="Proteomes" id="UP000055590">
    <property type="component" value="Chromosome"/>
</dbReference>
<evidence type="ECO:0000313" key="10">
    <source>
        <dbReference type="EMBL" id="AKU90578.1"/>
    </source>
</evidence>
<dbReference type="Pfam" id="PF08335">
    <property type="entry name" value="GlnD_UR_UTase"/>
    <property type="match status" value="1"/>
</dbReference>
<comment type="function">
    <text evidence="7">Modifies, by uridylylation and deuridylylation, the PII regulatory proteins (GlnB and homologs), in response to the nitrogen status of the cell that GlnD senses through the glutamine level. Under low glutamine levels, catalyzes the conversion of the PII proteins and UTP to PII-UMP and PPi, while under higher glutamine levels, GlnD hydrolyzes PII-UMP to PII and UMP (deuridylylation). Thus, controls uridylylation state and activity of the PII proteins, and plays an important role in the regulation of nitrogen metabolism.</text>
</comment>
<dbReference type="InterPro" id="IPR002912">
    <property type="entry name" value="ACT_dom"/>
</dbReference>
<dbReference type="GO" id="GO:0008081">
    <property type="term" value="F:phosphoric diester hydrolase activity"/>
    <property type="evidence" value="ECO:0007669"/>
    <property type="project" value="UniProtKB-UniRule"/>
</dbReference>
<dbReference type="PROSITE" id="PS51831">
    <property type="entry name" value="HD"/>
    <property type="match status" value="1"/>
</dbReference>
<dbReference type="GO" id="GO:0006808">
    <property type="term" value="P:regulation of nitrogen utilization"/>
    <property type="evidence" value="ECO:0007669"/>
    <property type="project" value="UniProtKB-UniRule"/>
</dbReference>
<evidence type="ECO:0000256" key="1">
    <source>
        <dbReference type="ARBA" id="ARBA00022679"/>
    </source>
</evidence>
<dbReference type="PROSITE" id="PS51671">
    <property type="entry name" value="ACT"/>
    <property type="match status" value="2"/>
</dbReference>
<keyword evidence="3" id="KW-0677">Repeat</keyword>
<dbReference type="STRING" id="1391653.AKJ08_0965"/>
<dbReference type="SUPFAM" id="SSF109604">
    <property type="entry name" value="HD-domain/PDEase-like"/>
    <property type="match status" value="1"/>
</dbReference>
<accession>A0A0K1PAL2</accession>
<dbReference type="PANTHER" id="PTHR47320">
    <property type="entry name" value="BIFUNCTIONAL URIDYLYLTRANSFERASE/URIDYLYL-REMOVING ENZYME"/>
    <property type="match status" value="1"/>
</dbReference>
<evidence type="ECO:0000256" key="3">
    <source>
        <dbReference type="ARBA" id="ARBA00022737"/>
    </source>
</evidence>
<dbReference type="HAMAP" id="MF_00277">
    <property type="entry name" value="PII_uridylyl_transf"/>
    <property type="match status" value="1"/>
</dbReference>
<dbReference type="RefSeq" id="WP_050725012.1">
    <property type="nucleotide sequence ID" value="NZ_CP012332.1"/>
</dbReference>
<dbReference type="CDD" id="cd04900">
    <property type="entry name" value="ACT_UUR-like_1"/>
    <property type="match status" value="1"/>
</dbReference>
<evidence type="ECO:0000256" key="5">
    <source>
        <dbReference type="ARBA" id="ARBA00022842"/>
    </source>
</evidence>